<dbReference type="EMBL" id="LPUR01000001">
    <property type="protein sequence ID" value="KXH85820.1"/>
    <property type="molecule type" value="Genomic_DNA"/>
</dbReference>
<feature type="region of interest" description="Disordered" evidence="1">
    <location>
        <begin position="1"/>
        <end position="51"/>
    </location>
</feature>
<proteinExistence type="predicted"/>
<reference evidence="4" key="1">
    <citation type="submission" date="2015-12" db="EMBL/GenBank/DDBJ databases">
        <title>Genome sequence of a biocontrol rhizobacterium Chryseobacterium kwangjuense strain KJ1R5 isolated from pepper (Capsicum annuum L.).</title>
        <authorList>
            <person name="Jeong J.-J."/>
            <person name="Park H."/>
            <person name="Mannaa M."/>
            <person name="Sang M.K."/>
            <person name="Choi I.-G."/>
            <person name="Kim K.D."/>
        </authorList>
    </citation>
    <scope>NUCLEOTIDE SEQUENCE [LARGE SCALE GENOMIC DNA]</scope>
    <source>
        <strain evidence="4">KJ1R5</strain>
    </source>
</reference>
<dbReference type="AlphaFoldDB" id="A0A135WLN5"/>
<dbReference type="Pfam" id="PF20234">
    <property type="entry name" value="DUF6591"/>
    <property type="match status" value="1"/>
</dbReference>
<protein>
    <recommendedName>
        <fullName evidence="2">DUF6591 domain-containing protein</fullName>
    </recommendedName>
</protein>
<evidence type="ECO:0000313" key="4">
    <source>
        <dbReference type="Proteomes" id="UP000070513"/>
    </source>
</evidence>
<dbReference type="Proteomes" id="UP000070513">
    <property type="component" value="Unassembled WGS sequence"/>
</dbReference>
<feature type="domain" description="DUF6591" evidence="2">
    <location>
        <begin position="7"/>
        <end position="122"/>
    </location>
</feature>
<sequence>MHSCNKSEKVENSDKTEEVASTETPSLAETESLSEETKSDVETASTDTKNVDKMLDDYEEYVDKYIVYAKKIQTGDMSAMKEYTEIMEKANDYAQSMEKIKDDEQVTPEQMKRMMEIQTKMAGAISTK</sequence>
<comment type="caution">
    <text evidence="3">The sequence shown here is derived from an EMBL/GenBank/DDBJ whole genome shotgun (WGS) entry which is preliminary data.</text>
</comment>
<feature type="compositionally biased region" description="Basic and acidic residues" evidence="1">
    <location>
        <begin position="1"/>
        <end position="18"/>
    </location>
</feature>
<feature type="compositionally biased region" description="Low complexity" evidence="1">
    <location>
        <begin position="21"/>
        <end position="31"/>
    </location>
</feature>
<dbReference type="InterPro" id="IPR046526">
    <property type="entry name" value="DUF6591"/>
</dbReference>
<evidence type="ECO:0000256" key="1">
    <source>
        <dbReference type="SAM" id="MobiDB-lite"/>
    </source>
</evidence>
<reference evidence="3 4" key="2">
    <citation type="journal article" date="2016" name="Genome Announc.">
        <title>Draft Genome Sequence of a Biocontrol Rhizobacterium, Chryseobacterium kwangjuense Strain KJ1R5, Isolated from Pepper (Capsicum annuum).</title>
        <authorList>
            <person name="Jeong J.J."/>
            <person name="Park H."/>
            <person name="Park B.H."/>
            <person name="Mannaa M."/>
            <person name="Sang M.K."/>
            <person name="Choi I.G."/>
            <person name="Kim K.D."/>
        </authorList>
    </citation>
    <scope>NUCLEOTIDE SEQUENCE [LARGE SCALE GENOMIC DNA]</scope>
    <source>
        <strain evidence="3 4">KJ1R5</strain>
    </source>
</reference>
<name>A0A135WLN5_9FLAO</name>
<accession>A0A135WLN5</accession>
<evidence type="ECO:0000259" key="2">
    <source>
        <dbReference type="Pfam" id="PF20234"/>
    </source>
</evidence>
<gene>
    <name evidence="3" type="ORF">AU378_08785</name>
</gene>
<evidence type="ECO:0000313" key="3">
    <source>
        <dbReference type="EMBL" id="KXH85820.1"/>
    </source>
</evidence>
<organism evidence="3 4">
    <name type="scientific">Chryseobacterium kwangjuense</name>
    <dbReference type="NCBI Taxonomy" id="267125"/>
    <lineage>
        <taxon>Bacteria</taxon>
        <taxon>Pseudomonadati</taxon>
        <taxon>Bacteroidota</taxon>
        <taxon>Flavobacteriia</taxon>
        <taxon>Flavobacteriales</taxon>
        <taxon>Weeksellaceae</taxon>
        <taxon>Chryseobacterium group</taxon>
        <taxon>Chryseobacterium</taxon>
    </lineage>
</organism>